<name>A0A0F9DVP7_9ZZZZ</name>
<organism evidence="1">
    <name type="scientific">marine sediment metagenome</name>
    <dbReference type="NCBI Taxonomy" id="412755"/>
    <lineage>
        <taxon>unclassified sequences</taxon>
        <taxon>metagenomes</taxon>
        <taxon>ecological metagenomes</taxon>
    </lineage>
</organism>
<protein>
    <submittedName>
        <fullName evidence="1">Uncharacterized protein</fullName>
    </submittedName>
</protein>
<gene>
    <name evidence="1" type="ORF">LCGC14_2442140</name>
</gene>
<dbReference type="AlphaFoldDB" id="A0A0F9DVP7"/>
<dbReference type="EMBL" id="LAZR01037607">
    <property type="protein sequence ID" value="KKL21766.1"/>
    <property type="molecule type" value="Genomic_DNA"/>
</dbReference>
<accession>A0A0F9DVP7</accession>
<sequence>MPWVYWETQDIQQEFDISIWLSLKRGYSTKQAYARAKFQTMDYKQTQLKEHFRKRCDECGRDYWIGVYQCTNCGSGEFTRYQTQDYPLHDPWISKHGDPADVALGRIELEQFREFIKPHCTGKYDWYIFEAALNGLGLRQIAKTFGVDDAHIGVRFRRLKQFYKDFSEGREIHNVNKTKNMAKKTFIYRKGKNPGIMPTRVLVRGGNPDDYCKADRDVPEILLKEGS</sequence>
<evidence type="ECO:0000313" key="1">
    <source>
        <dbReference type="EMBL" id="KKL21766.1"/>
    </source>
</evidence>
<reference evidence="1" key="1">
    <citation type="journal article" date="2015" name="Nature">
        <title>Complex archaea that bridge the gap between prokaryotes and eukaryotes.</title>
        <authorList>
            <person name="Spang A."/>
            <person name="Saw J.H."/>
            <person name="Jorgensen S.L."/>
            <person name="Zaremba-Niedzwiedzka K."/>
            <person name="Martijn J."/>
            <person name="Lind A.E."/>
            <person name="van Eijk R."/>
            <person name="Schleper C."/>
            <person name="Guy L."/>
            <person name="Ettema T.J."/>
        </authorList>
    </citation>
    <scope>NUCLEOTIDE SEQUENCE</scope>
</reference>
<comment type="caution">
    <text evidence="1">The sequence shown here is derived from an EMBL/GenBank/DDBJ whole genome shotgun (WGS) entry which is preliminary data.</text>
</comment>
<proteinExistence type="predicted"/>